<evidence type="ECO:0000256" key="2">
    <source>
        <dbReference type="SAM" id="Phobius"/>
    </source>
</evidence>
<feature type="compositionally biased region" description="Basic and acidic residues" evidence="1">
    <location>
        <begin position="551"/>
        <end position="562"/>
    </location>
</feature>
<feature type="compositionally biased region" description="Low complexity" evidence="1">
    <location>
        <begin position="500"/>
        <end position="511"/>
    </location>
</feature>
<dbReference type="Proteomes" id="UP001293593">
    <property type="component" value="Unassembled WGS sequence"/>
</dbReference>
<feature type="region of interest" description="Disordered" evidence="1">
    <location>
        <begin position="642"/>
        <end position="708"/>
    </location>
</feature>
<dbReference type="EMBL" id="JAWXYG010000001">
    <property type="protein sequence ID" value="KAK4284367.1"/>
    <property type="molecule type" value="Genomic_DNA"/>
</dbReference>
<keyword evidence="2" id="KW-0472">Membrane</keyword>
<feature type="transmembrane region" description="Helical" evidence="2">
    <location>
        <begin position="21"/>
        <end position="42"/>
    </location>
</feature>
<feature type="compositionally biased region" description="Basic and acidic residues" evidence="1">
    <location>
        <begin position="739"/>
        <end position="765"/>
    </location>
</feature>
<dbReference type="PANTHER" id="PTHR33870">
    <property type="entry name" value="CARDIOMYOPATHY-ASSOCIATED PROTEIN"/>
    <property type="match status" value="1"/>
</dbReference>
<feature type="compositionally biased region" description="Polar residues" evidence="1">
    <location>
        <begin position="809"/>
        <end position="836"/>
    </location>
</feature>
<keyword evidence="4" id="KW-1185">Reference proteome</keyword>
<feature type="compositionally biased region" description="Basic and acidic residues" evidence="1">
    <location>
        <begin position="247"/>
        <end position="256"/>
    </location>
</feature>
<gene>
    <name evidence="3" type="ORF">QN277_001212</name>
</gene>
<sequence length="979" mass="109313">MGSALEIGIRMRNMLTSLTRACYRFVCCHPCLVCFLGFLIILCRRFPFMVSILVYMSPVLVCTGVLLGTLLYLGQFNSAEVQKEKKFTENISSFQKGFLESGTVIARRYGYKSITEESSIEEASLVKDRVNKAHHNDGLVSLNVPVVGKNSMNIQHEKQEKEEMEREGHEEKLKYKGVPRNIEAIQEEEEEEEEERESSDLGSDDIESSSPDSSMADIIPVIDELHPLLEMEGQQTAPSSRGGYGVEYEKSLKSDDGSVESDEGADYEEDEAEESGIEDESKSAIRWTEEDQKSLMDLGSLELERNQRLENIIARRRAWMQMTEKNLIDLESTEAPSNVPPIVTRRNPFDLSDDIPGSAPSILQPWKNPFDIPFDPNEEKPVPKGDNPKEELPVFNQKETFFSRHESFSLGPSGFRMAKHERPDVYWKPVFVSDQMASEGTSYSSYQQSEVSDSKLSSIPESESVSSTDQEERMFDEQDLPQEAESISTIDHVIAHDESGSQSSSEVDSMEITPAKQRNVHREEFEIVLGEVSDSKYSSVPESESGSSTDQEERMFNEKDLPQEGESMSTIDHVTGRVECGSQSSGEVDSTEVIPAKQKNVHREEEEIVLGGVENNSETELYYETGEATIHEEFNTVETHLRREVADEGSSSKSSQTSLSEVIDDIPDAKESRIMTPASEEDSDLQFESEEEEHQHKEPVYDSSPPTARKLQSFYSIYFDSTTDILERTSRPASVEKAANVKDEKSELRGQRENDDTCDHLEDHSASSQSHTDQDDGELHQYLDKDGSITSNCQHVQPEEKPPSDKENNLSTSDDSFAASSINDHNKNQDVGTPNNDGAGEFYDAMNIFDASQSPEFKSPDGGSPRDVKREEAEPGGIPVLEVRSAKDIDLAFKQLQEGADVEEVILPSMIKDQLAREKSEEGNSEANSSDLKVIEARSLGDIDVAFELSSEVNKGKLSKSSDLKDGIVEGGEANEVEE</sequence>
<feature type="region of interest" description="Disordered" evidence="1">
    <location>
        <begin position="954"/>
        <end position="979"/>
    </location>
</feature>
<feature type="compositionally biased region" description="Acidic residues" evidence="1">
    <location>
        <begin position="679"/>
        <end position="692"/>
    </location>
</feature>
<name>A0AAE1N7T0_9FABA</name>
<keyword evidence="2" id="KW-1133">Transmembrane helix</keyword>
<comment type="caution">
    <text evidence="3">The sequence shown here is derived from an EMBL/GenBank/DDBJ whole genome shotgun (WGS) entry which is preliminary data.</text>
</comment>
<evidence type="ECO:0000313" key="3">
    <source>
        <dbReference type="EMBL" id="KAK4284367.1"/>
    </source>
</evidence>
<feature type="transmembrane region" description="Helical" evidence="2">
    <location>
        <begin position="48"/>
        <end position="73"/>
    </location>
</feature>
<feature type="compositionally biased region" description="Basic and acidic residues" evidence="1">
    <location>
        <begin position="772"/>
        <end position="787"/>
    </location>
</feature>
<feature type="compositionally biased region" description="Acidic residues" evidence="1">
    <location>
        <begin position="257"/>
        <end position="278"/>
    </location>
</feature>
<feature type="region of interest" description="Disordered" evidence="1">
    <location>
        <begin position="151"/>
        <end position="215"/>
    </location>
</feature>
<feature type="compositionally biased region" description="Basic and acidic residues" evidence="1">
    <location>
        <begin position="864"/>
        <end position="873"/>
    </location>
</feature>
<accession>A0AAE1N7T0</accession>
<feature type="compositionally biased region" description="Basic and acidic residues" evidence="1">
    <location>
        <begin position="377"/>
        <end position="391"/>
    </location>
</feature>
<dbReference type="PANTHER" id="PTHR33870:SF4">
    <property type="entry name" value="CARDIOMYOPATHY-ASSOCIATED PROTEIN"/>
    <property type="match status" value="1"/>
</dbReference>
<feature type="region of interest" description="Disordered" evidence="1">
    <location>
        <begin position="331"/>
        <end position="391"/>
    </location>
</feature>
<dbReference type="AlphaFoldDB" id="A0AAE1N7T0"/>
<evidence type="ECO:0000313" key="4">
    <source>
        <dbReference type="Proteomes" id="UP001293593"/>
    </source>
</evidence>
<feature type="compositionally biased region" description="Basic and acidic residues" evidence="1">
    <location>
        <begin position="797"/>
        <end position="808"/>
    </location>
</feature>
<reference evidence="3" key="1">
    <citation type="submission" date="2023-10" db="EMBL/GenBank/DDBJ databases">
        <title>Chromosome-level genome of the transformable northern wattle, Acacia crassicarpa.</title>
        <authorList>
            <person name="Massaro I."/>
            <person name="Sinha N.R."/>
            <person name="Poethig S."/>
            <person name="Leichty A.R."/>
        </authorList>
    </citation>
    <scope>NUCLEOTIDE SEQUENCE</scope>
    <source>
        <strain evidence="3">Acra3RX</strain>
        <tissue evidence="3">Leaf</tissue>
    </source>
</reference>
<feature type="compositionally biased region" description="Basic and acidic residues" evidence="1">
    <location>
        <begin position="155"/>
        <end position="174"/>
    </location>
</feature>
<feature type="region of interest" description="Disordered" evidence="1">
    <location>
        <begin position="728"/>
        <end position="879"/>
    </location>
</feature>
<feature type="region of interest" description="Disordered" evidence="1">
    <location>
        <begin position="233"/>
        <end position="283"/>
    </location>
</feature>
<organism evidence="3 4">
    <name type="scientific">Acacia crassicarpa</name>
    <name type="common">northern wattle</name>
    <dbReference type="NCBI Taxonomy" id="499986"/>
    <lineage>
        <taxon>Eukaryota</taxon>
        <taxon>Viridiplantae</taxon>
        <taxon>Streptophyta</taxon>
        <taxon>Embryophyta</taxon>
        <taxon>Tracheophyta</taxon>
        <taxon>Spermatophyta</taxon>
        <taxon>Magnoliopsida</taxon>
        <taxon>eudicotyledons</taxon>
        <taxon>Gunneridae</taxon>
        <taxon>Pentapetalae</taxon>
        <taxon>rosids</taxon>
        <taxon>fabids</taxon>
        <taxon>Fabales</taxon>
        <taxon>Fabaceae</taxon>
        <taxon>Caesalpinioideae</taxon>
        <taxon>mimosoid clade</taxon>
        <taxon>Acacieae</taxon>
        <taxon>Acacia</taxon>
    </lineage>
</organism>
<feature type="region of interest" description="Disordered" evidence="1">
    <location>
        <begin position="438"/>
        <end position="602"/>
    </location>
</feature>
<protein>
    <submittedName>
        <fullName evidence="3">Uncharacterized protein</fullName>
    </submittedName>
</protein>
<keyword evidence="2" id="KW-0812">Transmembrane</keyword>
<feature type="compositionally biased region" description="Polar residues" evidence="1">
    <location>
        <begin position="438"/>
        <end position="451"/>
    </location>
</feature>
<evidence type="ECO:0000256" key="1">
    <source>
        <dbReference type="SAM" id="MobiDB-lite"/>
    </source>
</evidence>
<feature type="compositionally biased region" description="Low complexity" evidence="1">
    <location>
        <begin position="535"/>
        <end position="548"/>
    </location>
</feature>
<feature type="compositionally biased region" description="Acidic residues" evidence="1">
    <location>
        <begin position="185"/>
        <end position="207"/>
    </location>
</feature>
<proteinExistence type="predicted"/>
<feature type="compositionally biased region" description="Low complexity" evidence="1">
    <location>
        <begin position="651"/>
        <end position="660"/>
    </location>
</feature>
<feature type="compositionally biased region" description="Low complexity" evidence="1">
    <location>
        <begin position="454"/>
        <end position="467"/>
    </location>
</feature>